<evidence type="ECO:0000313" key="1">
    <source>
        <dbReference type="EMBL" id="HHK68819.1"/>
    </source>
</evidence>
<dbReference type="SUPFAM" id="SSF46785">
    <property type="entry name" value="Winged helix' DNA-binding domain"/>
    <property type="match status" value="1"/>
</dbReference>
<comment type="caution">
    <text evidence="1">The sequence shown here is derived from an EMBL/GenBank/DDBJ whole genome shotgun (WGS) entry which is preliminary data.</text>
</comment>
<reference evidence="1" key="1">
    <citation type="journal article" date="2020" name="mSystems">
        <title>Genome- and Community-Level Interaction Insights into Carbon Utilization and Element Cycling Functions of Hydrothermarchaeota in Hydrothermal Sediment.</title>
        <authorList>
            <person name="Zhou Z."/>
            <person name="Liu Y."/>
            <person name="Xu W."/>
            <person name="Pan J."/>
            <person name="Luo Z.H."/>
            <person name="Li M."/>
        </authorList>
    </citation>
    <scope>NUCLEOTIDE SEQUENCE [LARGE SCALE GENOMIC DNA]</scope>
    <source>
        <strain evidence="1">SpSt-1056</strain>
    </source>
</reference>
<dbReference type="EMBL" id="DRWN01000056">
    <property type="protein sequence ID" value="HHK68819.1"/>
    <property type="molecule type" value="Genomic_DNA"/>
</dbReference>
<organism evidence="1">
    <name type="scientific">Caldiarchaeum subterraneum</name>
    <dbReference type="NCBI Taxonomy" id="311458"/>
    <lineage>
        <taxon>Archaea</taxon>
        <taxon>Nitrososphaerota</taxon>
        <taxon>Candidatus Caldarchaeales</taxon>
        <taxon>Candidatus Caldarchaeaceae</taxon>
        <taxon>Candidatus Caldarchaeum</taxon>
    </lineage>
</organism>
<dbReference type="InterPro" id="IPR036390">
    <property type="entry name" value="WH_DNA-bd_sf"/>
</dbReference>
<accession>A0A7C5LDE8</accession>
<gene>
    <name evidence="1" type="ORF">ENM11_06690</name>
</gene>
<dbReference type="Gene3D" id="1.10.10.10">
    <property type="entry name" value="Winged helix-like DNA-binding domain superfamily/Winged helix DNA-binding domain"/>
    <property type="match status" value="1"/>
</dbReference>
<dbReference type="Gene3D" id="6.10.140.1230">
    <property type="match status" value="1"/>
</dbReference>
<dbReference type="InterPro" id="IPR036388">
    <property type="entry name" value="WH-like_DNA-bd_sf"/>
</dbReference>
<proteinExistence type="predicted"/>
<dbReference type="AlphaFoldDB" id="A0A7C5LDE8"/>
<protein>
    <submittedName>
        <fullName evidence="1">Uncharacterized protein</fullName>
    </submittedName>
</protein>
<sequence length="257" mass="29129">MIGFLRKKTGWEIPQQQNENFEVVEEFSVKIEKSISTLNGHIERLNNKYREMLMKSKQYFERCVEAIQSKDDEKAKIYASEIAEIRKLAGIVLHSQLVLLQVKIRLESILELGEALSLIRPLSAMLQSIVAEISDVAPDASEHLRNLMVMIDDFMSNAGVYVEPEMQKHDVVTDEASFILDQAKKIAAEKVRQAFPEAPKLSDVEKAVYSYLLEHDVEELDLQLCASDLKLDSETVSEALKNLHQKGLIQLEVAEAS</sequence>
<name>A0A7C5LDE8_CALS0</name>